<organism evidence="1 2">
    <name type="scientific">Streptacidiphilus fuscans</name>
    <dbReference type="NCBI Taxonomy" id="2789292"/>
    <lineage>
        <taxon>Bacteria</taxon>
        <taxon>Bacillati</taxon>
        <taxon>Actinomycetota</taxon>
        <taxon>Actinomycetes</taxon>
        <taxon>Kitasatosporales</taxon>
        <taxon>Streptomycetaceae</taxon>
        <taxon>Streptacidiphilus</taxon>
    </lineage>
</organism>
<dbReference type="AlphaFoldDB" id="A0A931BC57"/>
<dbReference type="Proteomes" id="UP000657385">
    <property type="component" value="Unassembled WGS sequence"/>
</dbReference>
<name>A0A931BC57_9ACTN</name>
<proteinExistence type="predicted"/>
<sequence length="76" mass="8093">MSSWPGLDRLLTTDPQDAGCGKAMELLHVYADLAVADPDTAARRYPDVAAHLRGCGPCAEDLEGLLALVRADLTEI</sequence>
<evidence type="ECO:0000313" key="2">
    <source>
        <dbReference type="Proteomes" id="UP000657385"/>
    </source>
</evidence>
<dbReference type="EMBL" id="JADPRT010000009">
    <property type="protein sequence ID" value="MBF9070725.1"/>
    <property type="molecule type" value="Genomic_DNA"/>
</dbReference>
<dbReference type="RefSeq" id="WP_196195893.1">
    <property type="nucleotide sequence ID" value="NZ_JADPRT010000009.1"/>
</dbReference>
<gene>
    <name evidence="1" type="ORF">I2501_22140</name>
</gene>
<keyword evidence="2" id="KW-1185">Reference proteome</keyword>
<reference evidence="1" key="1">
    <citation type="submission" date="2020-11" db="EMBL/GenBank/DDBJ databases">
        <title>Isolation and identification of active actinomycetes.</title>
        <authorList>
            <person name="Yu B."/>
        </authorList>
    </citation>
    <scope>NUCLEOTIDE SEQUENCE</scope>
    <source>
        <strain evidence="1">NEAU-YB345</strain>
    </source>
</reference>
<accession>A0A931BC57</accession>
<evidence type="ECO:0000313" key="1">
    <source>
        <dbReference type="EMBL" id="MBF9070725.1"/>
    </source>
</evidence>
<protein>
    <submittedName>
        <fullName evidence="1">Uncharacterized protein</fullName>
    </submittedName>
</protein>
<comment type="caution">
    <text evidence="1">The sequence shown here is derived from an EMBL/GenBank/DDBJ whole genome shotgun (WGS) entry which is preliminary data.</text>
</comment>